<comment type="caution">
    <text evidence="1">The sequence shown here is derived from an EMBL/GenBank/DDBJ whole genome shotgun (WGS) entry which is preliminary data.</text>
</comment>
<proteinExistence type="predicted"/>
<gene>
    <name evidence="1" type="ORF">DOQ08_02981</name>
</gene>
<dbReference type="Proteomes" id="UP000265903">
    <property type="component" value="Unassembled WGS sequence"/>
</dbReference>
<keyword evidence="2" id="KW-1185">Reference proteome</keyword>
<evidence type="ECO:0000313" key="2">
    <source>
        <dbReference type="Proteomes" id="UP000265903"/>
    </source>
</evidence>
<dbReference type="AlphaFoldDB" id="A0A3M2R8X0"/>
<organism evidence="1 2">
    <name type="scientific">Marinobacter litoralis</name>
    <dbReference type="NCBI Taxonomy" id="187981"/>
    <lineage>
        <taxon>Bacteria</taxon>
        <taxon>Pseudomonadati</taxon>
        <taxon>Pseudomonadota</taxon>
        <taxon>Gammaproteobacteria</taxon>
        <taxon>Pseudomonadales</taxon>
        <taxon>Marinobacteraceae</taxon>
        <taxon>Marinobacter</taxon>
    </lineage>
</organism>
<protein>
    <submittedName>
        <fullName evidence="1">Uncharacterized protein</fullName>
    </submittedName>
</protein>
<dbReference type="RefSeq" id="WP_227537711.1">
    <property type="nucleotide sequence ID" value="NZ_QMDL01000005.1"/>
</dbReference>
<sequence length="106" mass="11632">MIGELDPVRAEYAGIPNGEQIVIKDVDTSTRALLKIIRGTSSSEITLPGCNEWYQSCTFAGPGNVEIEVQQCEALGIDVCFLNLEQAIDGIPRLRTEYIDRGQGLF</sequence>
<dbReference type="EMBL" id="QMDL01000005">
    <property type="protein sequence ID" value="RMJ01707.1"/>
    <property type="molecule type" value="Genomic_DNA"/>
</dbReference>
<evidence type="ECO:0000313" key="1">
    <source>
        <dbReference type="EMBL" id="RMJ01707.1"/>
    </source>
</evidence>
<reference evidence="1 2" key="1">
    <citation type="submission" date="2018-08" db="EMBL/GenBank/DDBJ databases">
        <title>Whole Genome Sequence of the Moderate Halophilic Marine Bacterium Marinobacter litoralis Sw-45.</title>
        <authorList>
            <person name="Musa H."/>
        </authorList>
    </citation>
    <scope>NUCLEOTIDE SEQUENCE [LARGE SCALE GENOMIC DNA]</scope>
    <source>
        <strain evidence="1 2">Sw-45</strain>
    </source>
</reference>
<name>A0A3M2R8X0_9GAMM</name>
<accession>A0A3M2R8X0</accession>